<feature type="region of interest" description="Disordered" evidence="1">
    <location>
        <begin position="1"/>
        <end position="24"/>
    </location>
</feature>
<protein>
    <submittedName>
        <fullName evidence="2">Uncharacterized protein</fullName>
    </submittedName>
</protein>
<name>A0A075HWA6_9EURY</name>
<evidence type="ECO:0000256" key="1">
    <source>
        <dbReference type="SAM" id="MobiDB-lite"/>
    </source>
</evidence>
<feature type="compositionally biased region" description="Polar residues" evidence="1">
    <location>
        <begin position="1"/>
        <end position="12"/>
    </location>
</feature>
<accession>A0A075HWA6</accession>
<dbReference type="EMBL" id="KF901149">
    <property type="protein sequence ID" value="AIF19860.1"/>
    <property type="molecule type" value="Genomic_DNA"/>
</dbReference>
<proteinExistence type="predicted"/>
<reference evidence="2" key="1">
    <citation type="journal article" date="2014" name="Genome Biol. Evol.">
        <title>Pangenome evidence for extensive interdomain horizontal transfer affecting lineage core and shell genes in uncultured planktonic thaumarchaeota and euryarchaeota.</title>
        <authorList>
            <person name="Deschamps P."/>
            <person name="Zivanovic Y."/>
            <person name="Moreira D."/>
            <person name="Rodriguez-Valera F."/>
            <person name="Lopez-Garcia P."/>
        </authorList>
    </citation>
    <scope>NUCLEOTIDE SEQUENCE</scope>
</reference>
<sequence>MTTQAITATVSGPTGGKEFSDTSTDDKWDANNLLDTIGSADLGQVMPGAPIDHVQVEYAGGACLWRIQDRNTLQVKRWGLGSFVGQGDYEGASIAPYVVQPADILTAYPTAVDATANQSNALAWIQTSKGPEGFGAQDIPDGTATALNSLVTGDNLGTFYGTTLQGFSIQLEDGASLSKVQIIGPDGGTVATWFGTTRDAAHYFSNLTVSCNIPIEKGTTMKVTCATA</sequence>
<evidence type="ECO:0000313" key="2">
    <source>
        <dbReference type="EMBL" id="AIF19860.1"/>
    </source>
</evidence>
<dbReference type="AlphaFoldDB" id="A0A075HWA6"/>
<organism evidence="2">
    <name type="scientific">uncultured marine group II/III euryarchaeote KM3_87_G11</name>
    <dbReference type="NCBI Taxonomy" id="1456534"/>
    <lineage>
        <taxon>Archaea</taxon>
        <taxon>Methanobacteriati</taxon>
        <taxon>Methanobacteriota</taxon>
        <taxon>environmental samples</taxon>
    </lineage>
</organism>